<dbReference type="Proteomes" id="UP000245626">
    <property type="component" value="Unassembled WGS sequence"/>
</dbReference>
<reference evidence="1 2" key="1">
    <citation type="journal article" date="2018" name="Mol. Biol. Evol.">
        <title>Broad Genomic Sampling Reveals a Smut Pathogenic Ancestry of the Fungal Clade Ustilaginomycotina.</title>
        <authorList>
            <person name="Kijpornyongpan T."/>
            <person name="Mondo S.J."/>
            <person name="Barry K."/>
            <person name="Sandor L."/>
            <person name="Lee J."/>
            <person name="Lipzen A."/>
            <person name="Pangilinan J."/>
            <person name="LaButti K."/>
            <person name="Hainaut M."/>
            <person name="Henrissat B."/>
            <person name="Grigoriev I.V."/>
            <person name="Spatafora J.W."/>
            <person name="Aime M.C."/>
        </authorList>
    </citation>
    <scope>NUCLEOTIDE SEQUENCE [LARGE SCALE GENOMIC DNA]</scope>
    <source>
        <strain evidence="1 2">SA 807</strain>
    </source>
</reference>
<dbReference type="EMBL" id="KZ820766">
    <property type="protein sequence ID" value="PWN46701.1"/>
    <property type="molecule type" value="Genomic_DNA"/>
</dbReference>
<organism evidence="1 2">
    <name type="scientific">Violaceomyces palustris</name>
    <dbReference type="NCBI Taxonomy" id="1673888"/>
    <lineage>
        <taxon>Eukaryota</taxon>
        <taxon>Fungi</taxon>
        <taxon>Dikarya</taxon>
        <taxon>Basidiomycota</taxon>
        <taxon>Ustilaginomycotina</taxon>
        <taxon>Ustilaginomycetes</taxon>
        <taxon>Violaceomycetales</taxon>
        <taxon>Violaceomycetaceae</taxon>
        <taxon>Violaceomyces</taxon>
    </lineage>
</organism>
<proteinExistence type="predicted"/>
<protein>
    <submittedName>
        <fullName evidence="1">Clavaminate synthase-like protein</fullName>
    </submittedName>
</protein>
<accession>A0ACD0NLL5</accession>
<sequence>MTTETQRVPCISLRDFEQRREEIIQELMKASTEIGFFTLSDHGISREEIQKAFQTSESFFSLPDDVKARTPLNGKNMGWEKNAQVRPSTGTADLKESMQIQFCRMEGLWPDQGILPDFKPSIQSFMSRVQDLSVKVMECFAEGLGLEKDTFTSGTVDPGVGDSQSTLRLLHYHSTEGKSFGNDFWRAGAHADFDVLTLLFQRDGQGGLEVCPGREVVDDFGMGNVWTKVEAEEDKIVCNIGDQLMRWSDDRLKSTFHRVRLPAQGQYQGPRYSIAFFNQARSDVIIQGPKKKYPPITGSEFIAQALARNKLSNPETAAKVSKLSTDAVVEATKKAIMV</sequence>
<evidence type="ECO:0000313" key="1">
    <source>
        <dbReference type="EMBL" id="PWN46701.1"/>
    </source>
</evidence>
<keyword evidence="2" id="KW-1185">Reference proteome</keyword>
<name>A0ACD0NLL5_9BASI</name>
<evidence type="ECO:0000313" key="2">
    <source>
        <dbReference type="Proteomes" id="UP000245626"/>
    </source>
</evidence>
<gene>
    <name evidence="1" type="ORF">IE53DRAFT_13525</name>
</gene>